<dbReference type="AlphaFoldDB" id="A0A914UT10"/>
<sequence length="48" mass="5042">APDGEPQPSTDVDLFISTEKIMVLNTDLQVAECENVVGMSALAAQCSC</sequence>
<proteinExistence type="predicted"/>
<organism evidence="1 2">
    <name type="scientific">Plectus sambesii</name>
    <dbReference type="NCBI Taxonomy" id="2011161"/>
    <lineage>
        <taxon>Eukaryota</taxon>
        <taxon>Metazoa</taxon>
        <taxon>Ecdysozoa</taxon>
        <taxon>Nematoda</taxon>
        <taxon>Chromadorea</taxon>
        <taxon>Plectida</taxon>
        <taxon>Plectina</taxon>
        <taxon>Plectoidea</taxon>
        <taxon>Plectidae</taxon>
        <taxon>Plectus</taxon>
    </lineage>
</organism>
<reference evidence="2" key="1">
    <citation type="submission" date="2022-11" db="UniProtKB">
        <authorList>
            <consortium name="WormBaseParasite"/>
        </authorList>
    </citation>
    <scope>IDENTIFICATION</scope>
</reference>
<evidence type="ECO:0000313" key="1">
    <source>
        <dbReference type="Proteomes" id="UP000887566"/>
    </source>
</evidence>
<dbReference type="Proteomes" id="UP000887566">
    <property type="component" value="Unplaced"/>
</dbReference>
<dbReference type="WBParaSite" id="PSAMB.scaffold12366size2801.g34814.t1">
    <property type="protein sequence ID" value="PSAMB.scaffold12366size2801.g34814.t1"/>
    <property type="gene ID" value="PSAMB.scaffold12366size2801.g34814"/>
</dbReference>
<evidence type="ECO:0000313" key="2">
    <source>
        <dbReference type="WBParaSite" id="PSAMB.scaffold12366size2801.g34814.t1"/>
    </source>
</evidence>
<protein>
    <submittedName>
        <fullName evidence="2">Uncharacterized protein</fullName>
    </submittedName>
</protein>
<dbReference type="InterPro" id="IPR011993">
    <property type="entry name" value="PH-like_dom_sf"/>
</dbReference>
<dbReference type="Gene3D" id="2.30.29.30">
    <property type="entry name" value="Pleckstrin-homology domain (PH domain)/Phosphotyrosine-binding domain (PTB)"/>
    <property type="match status" value="1"/>
</dbReference>
<name>A0A914UT10_9BILA</name>
<accession>A0A914UT10</accession>
<keyword evidence="1" id="KW-1185">Reference proteome</keyword>